<comment type="caution">
    <text evidence="2">The sequence shown here is derived from an EMBL/GenBank/DDBJ whole genome shotgun (WGS) entry which is preliminary data.</text>
</comment>
<gene>
    <name evidence="2" type="ORF">ABIC20_001786</name>
</gene>
<feature type="region of interest" description="Disordered" evidence="1">
    <location>
        <begin position="96"/>
        <end position="117"/>
    </location>
</feature>
<reference evidence="2 3" key="1">
    <citation type="submission" date="2024-06" db="EMBL/GenBank/DDBJ databases">
        <title>Genomics of switchgrass bacterial isolates.</title>
        <authorList>
            <person name="Shade A."/>
        </authorList>
    </citation>
    <scope>NUCLEOTIDE SEQUENCE [LARGE SCALE GENOMIC DNA]</scope>
    <source>
        <strain evidence="2 3">PvP084</strain>
    </source>
</reference>
<name>A0ABV2NDA7_9HYPH</name>
<protein>
    <submittedName>
        <fullName evidence="2">Uncharacterized protein</fullName>
    </submittedName>
</protein>
<dbReference type="Proteomes" id="UP001549119">
    <property type="component" value="Unassembled WGS sequence"/>
</dbReference>
<evidence type="ECO:0000256" key="1">
    <source>
        <dbReference type="SAM" id="MobiDB-lite"/>
    </source>
</evidence>
<proteinExistence type="predicted"/>
<accession>A0ABV2NDA7</accession>
<sequence length="117" mass="12318">MNQDRTLSIDDPALDCPVEPDVVGRLIKADPEGAAFLLDGIPEATRARLAVWLYGRSHTHAIGVRVAATCEGATLRRTAGLVGNVLYDLSRRPVAAASRGARGGTGRISLGGSQRRA</sequence>
<evidence type="ECO:0000313" key="3">
    <source>
        <dbReference type="Proteomes" id="UP001549119"/>
    </source>
</evidence>
<dbReference type="EMBL" id="JBEPNW010000002">
    <property type="protein sequence ID" value="MET3864477.1"/>
    <property type="molecule type" value="Genomic_DNA"/>
</dbReference>
<organism evidence="2 3">
    <name type="scientific">Methylobacterium radiotolerans</name>
    <dbReference type="NCBI Taxonomy" id="31998"/>
    <lineage>
        <taxon>Bacteria</taxon>
        <taxon>Pseudomonadati</taxon>
        <taxon>Pseudomonadota</taxon>
        <taxon>Alphaproteobacteria</taxon>
        <taxon>Hyphomicrobiales</taxon>
        <taxon>Methylobacteriaceae</taxon>
        <taxon>Methylobacterium</taxon>
    </lineage>
</organism>
<dbReference type="RefSeq" id="WP_012317087.1">
    <property type="nucleotide sequence ID" value="NZ_BJXP01000006.1"/>
</dbReference>
<evidence type="ECO:0000313" key="2">
    <source>
        <dbReference type="EMBL" id="MET3864477.1"/>
    </source>
</evidence>
<dbReference type="GeneID" id="6136360"/>
<keyword evidence="3" id="KW-1185">Reference proteome</keyword>